<evidence type="ECO:0000313" key="1">
    <source>
        <dbReference type="EMBL" id="MDR6715175.1"/>
    </source>
</evidence>
<keyword evidence="1" id="KW-0436">Ligase</keyword>
<dbReference type="Proteomes" id="UP001259587">
    <property type="component" value="Unassembled WGS sequence"/>
</dbReference>
<comment type="caution">
    <text evidence="1">The sequence shown here is derived from an EMBL/GenBank/DDBJ whole genome shotgun (WGS) entry which is preliminary data.</text>
</comment>
<proteinExistence type="predicted"/>
<dbReference type="EMBL" id="JAVDTH010000044">
    <property type="protein sequence ID" value="MDR6715175.1"/>
    <property type="molecule type" value="Genomic_DNA"/>
</dbReference>
<organism evidence="1 2">
    <name type="scientific">Pseudomonas hunanensis</name>
    <dbReference type="NCBI Taxonomy" id="1247546"/>
    <lineage>
        <taxon>Bacteria</taxon>
        <taxon>Pseudomonadati</taxon>
        <taxon>Pseudomonadota</taxon>
        <taxon>Gammaproteobacteria</taxon>
        <taxon>Pseudomonadales</taxon>
        <taxon>Pseudomonadaceae</taxon>
        <taxon>Pseudomonas</taxon>
    </lineage>
</organism>
<evidence type="ECO:0000313" key="2">
    <source>
        <dbReference type="Proteomes" id="UP001259587"/>
    </source>
</evidence>
<protein>
    <submittedName>
        <fullName evidence="1">2,3-dihydroxybenzoate-AMP ligase</fullName>
    </submittedName>
</protein>
<reference evidence="1" key="1">
    <citation type="submission" date="2023-07" db="EMBL/GenBank/DDBJ databases">
        <title>Sorghum-associated microbial communities from plants grown in Nebraska, USA.</title>
        <authorList>
            <person name="Schachtman D."/>
        </authorList>
    </citation>
    <scope>NUCLEOTIDE SEQUENCE</scope>
    <source>
        <strain evidence="1">BE56</strain>
    </source>
</reference>
<keyword evidence="2" id="KW-1185">Reference proteome</keyword>
<gene>
    <name evidence="1" type="ORF">J2W83_004815</name>
</gene>
<accession>A0ACC6K9U4</accession>
<name>A0ACC6K9U4_9PSED</name>
<sequence length="525" mass="57563">MKPYIDPQSFQRYLDQGALPATTLLECLQQWAVLHAGRVALKDDHESLTYQQLAERSDALAAYLHGLGLRAEDKVILQLPNCTGFFVALFATMKVGAIAVLALPGHRQYEILGLQEAAGARMYIAQSHLGDFTYDVLASALVERGMPAGGVVYLDRLPSQVWVRPNELPPFPSPAVDDVAFLLLSGGTTQVPKLIPRTHADYVYNITAMAEACGLHAQSRYLCVVPAAHNFALGCPGVLGVLAVGGIVRLLPQPDILKLCDLLAEERITVTSLVPSIAELLIEYLELSELHFEALELVQVGAARFSRESARRLKTLLGCELQHIYGMAEGLLCFNRSGDDERVKIETQGRPLSAFDELRVVGERGEQVPPGGVGELHVRGPYTIRGYHARPEINAAAFDQQGFYHTGDLVSLDQAGNVTVVGRVKEQINRAGEKYSPSDIEKLMVDWSRVGECAVIGFEDRQLGERVVYFIRPLGSGPSRRDVCDYLKGLGLADFKYPDAVVLLEQMPLTAVGKIDKKRLTLEHA</sequence>